<evidence type="ECO:0000313" key="3">
    <source>
        <dbReference type="Proteomes" id="UP000419144"/>
    </source>
</evidence>
<feature type="region of interest" description="Disordered" evidence="1">
    <location>
        <begin position="447"/>
        <end position="549"/>
    </location>
</feature>
<feature type="compositionally biased region" description="Polar residues" evidence="1">
    <location>
        <begin position="602"/>
        <end position="612"/>
    </location>
</feature>
<dbReference type="VEuPathDB" id="TriTrypDB:LtaPh_0510151"/>
<feature type="region of interest" description="Disordered" evidence="1">
    <location>
        <begin position="133"/>
        <end position="213"/>
    </location>
</feature>
<evidence type="ECO:0000256" key="1">
    <source>
        <dbReference type="SAM" id="MobiDB-lite"/>
    </source>
</evidence>
<feature type="region of interest" description="Disordered" evidence="1">
    <location>
        <begin position="593"/>
        <end position="624"/>
    </location>
</feature>
<feature type="compositionally biased region" description="Low complexity" evidence="1">
    <location>
        <begin position="391"/>
        <end position="408"/>
    </location>
</feature>
<protein>
    <submittedName>
        <fullName evidence="2">Uncharacterized protein</fullName>
    </submittedName>
</protein>
<feature type="compositionally biased region" description="Basic and acidic residues" evidence="1">
    <location>
        <begin position="457"/>
        <end position="467"/>
    </location>
</feature>
<feature type="compositionally biased region" description="Polar residues" evidence="1">
    <location>
        <begin position="237"/>
        <end position="251"/>
    </location>
</feature>
<comment type="caution">
    <text evidence="2">The sequence shown here is derived from an EMBL/GenBank/DDBJ whole genome shotgun (WGS) entry which is preliminary data.</text>
</comment>
<sequence>MIKVEAAGNRPASVSSLPTHTHAETRMVGQPSLQTASPSIEAWCNGVQRLTEEYFFRLGDIVVAHPGLCAPSRQNQFSSGDSGAPEKLKMMCQLRSEHKENSELDVQATDIEAAEIALLQKLWAYHELQQKRQRPAVALDRTEKEDHPSRVSRSGSLTVDAVTEEGFTTADRESCRQPHPSSAATAAPEDGASSVPCGTDGDPLLKMQQHPSSESAACIPEELLELFRTAQALHSAASGSTRASPPATSSREAAAAGENPFDATPDPLSRKPVTLSDEENAQAAAMALLCFHYFYHPSSTPASPVEAAVPPVSVPMPPEKSPRTDHVQEKLVTTTEVPKPKQQHQLAPFSHATCMSPAPNACNGADASSHISPSSRMACRKHTTKSGSFNSSEHPQQPSSSPFPSSTPVYGTDGLKAELALLFPQQAQQLQGDVSCGLPPPRAFLTGSGASFDSDAAADKSRPESKSRNTHVAFINVDGTSGGARRAGVRPPFPNSTVRSPSTEDVHNSGASPSNGAVKLPLLHSHSPPTSAGERPPPSAASSSPPTSTMTTTIITTAAAALATPHVGGQCPALPTLSPGTTAVPNSVAVATTSSATAASTQKHGNGTRNATSRGRSGKRRRAPRLLHNSVVLPPNYSGVRGEKLTMTQLEQLVTSVSEDCALAQSDVKRQYDAAEAAAAKLYRLQQAVARVLLENIQLEKDICTLTATSHTCSAGDEDGDSDKPDKYSLHTGAMSRFSASAPSPVCTTRLFAEKRQRQLILPPAPMPLPHAKRALTASSLLLHAAGNKKAATVVAESWPSRQGSVAAEKSMLNPKGSCKRKARTTTYAIAAASEGVPEAVGPQDPRTILQELHSAIVSRETEKAQILAEIDALSSRVTRHDTLLHAVAEYWRRNAAVMKRQHFAVQSQPRQFMSENVTQPFDGDDGWGSENAVGASTPSCPFSASDREHGVVGQASSSSGHTDLSLMCSHSTAAMSLSEKMTNLDGTPSQVQRALAQMEALSPTPLSSALSFDLRMTSVPSALSPPLKMETFVRRQVTPLREGAQENETVMTKSDAIELTPNLTVEDESTPMRPQTGVHVTPVIEKERGGRLYRKVFGPPQEGLTAAAATAVLSSTLTDTSTTATTIFRSPNTASDTGGMSVSTSAALPVGEEAVVTQEGRRNDHGPGVSAAAVNLFNGSPHRLPGNPLEVPPDCTQAYKREAREDGGAVYVDDSSLATPLHPSCSTTANNSRTCAFAGMRRDDDDDDVLHHGSWRTIPALQLENVDEIAEFIYSVFERP</sequence>
<keyword evidence="3" id="KW-1185">Reference proteome</keyword>
<proteinExistence type="predicted"/>
<name>A0A640KDM0_LEITA</name>
<dbReference type="EMBL" id="BLBS01000006">
    <property type="protein sequence ID" value="GET85827.1"/>
    <property type="molecule type" value="Genomic_DNA"/>
</dbReference>
<feature type="region of interest" description="Disordered" evidence="1">
    <location>
        <begin position="1"/>
        <end position="24"/>
    </location>
</feature>
<feature type="compositionally biased region" description="Low complexity" evidence="1">
    <location>
        <begin position="540"/>
        <end position="549"/>
    </location>
</feature>
<gene>
    <name evidence="2" type="ORF">LtaPh_0510151</name>
</gene>
<feature type="region of interest" description="Disordered" evidence="1">
    <location>
        <begin position="237"/>
        <end position="275"/>
    </location>
</feature>
<accession>A0A640KDM0</accession>
<evidence type="ECO:0000313" key="2">
    <source>
        <dbReference type="EMBL" id="GET85827.1"/>
    </source>
</evidence>
<feature type="region of interest" description="Disordered" evidence="1">
    <location>
        <begin position="364"/>
        <end position="411"/>
    </location>
</feature>
<organism evidence="2 3">
    <name type="scientific">Leishmania tarentolae</name>
    <name type="common">Sauroleishmania tarentolae</name>
    <dbReference type="NCBI Taxonomy" id="5689"/>
    <lineage>
        <taxon>Eukaryota</taxon>
        <taxon>Discoba</taxon>
        <taxon>Euglenozoa</taxon>
        <taxon>Kinetoplastea</taxon>
        <taxon>Metakinetoplastina</taxon>
        <taxon>Trypanosomatida</taxon>
        <taxon>Trypanosomatidae</taxon>
        <taxon>Leishmaniinae</taxon>
        <taxon>Leishmania</taxon>
        <taxon>lizard Leishmania</taxon>
    </lineage>
</organism>
<reference evidence="2" key="1">
    <citation type="submission" date="2019-11" db="EMBL/GenBank/DDBJ databases">
        <title>Leishmania tarentolae CDS.</title>
        <authorList>
            <person name="Goto Y."/>
            <person name="Yamagishi J."/>
        </authorList>
    </citation>
    <scope>NUCLEOTIDE SEQUENCE [LARGE SCALE GENOMIC DNA]</scope>
    <source>
        <strain evidence="2">Parrot Tar II</strain>
    </source>
</reference>
<dbReference type="OrthoDB" id="267452at2759"/>
<feature type="compositionally biased region" description="Basic and acidic residues" evidence="1">
    <location>
        <begin position="140"/>
        <end position="149"/>
    </location>
</feature>
<dbReference type="Proteomes" id="UP000419144">
    <property type="component" value="Unassembled WGS sequence"/>
</dbReference>